<dbReference type="InterPro" id="IPR036291">
    <property type="entry name" value="NAD(P)-bd_dom_sf"/>
</dbReference>
<feature type="compositionally biased region" description="Low complexity" evidence="1">
    <location>
        <begin position="417"/>
        <end position="446"/>
    </location>
</feature>
<feature type="region of interest" description="Disordered" evidence="1">
    <location>
        <begin position="213"/>
        <end position="241"/>
    </location>
</feature>
<organism evidence="3 4">
    <name type="scientific">Coccomyxa viridis</name>
    <dbReference type="NCBI Taxonomy" id="1274662"/>
    <lineage>
        <taxon>Eukaryota</taxon>
        <taxon>Viridiplantae</taxon>
        <taxon>Chlorophyta</taxon>
        <taxon>core chlorophytes</taxon>
        <taxon>Trebouxiophyceae</taxon>
        <taxon>Trebouxiophyceae incertae sedis</taxon>
        <taxon>Coccomyxaceae</taxon>
        <taxon>Coccomyxa</taxon>
    </lineage>
</organism>
<dbReference type="SUPFAM" id="SSF51735">
    <property type="entry name" value="NAD(P)-binding Rossmann-fold domains"/>
    <property type="match status" value="1"/>
</dbReference>
<dbReference type="Gene3D" id="3.40.50.720">
    <property type="entry name" value="NAD(P)-binding Rossmann-like Domain"/>
    <property type="match status" value="1"/>
</dbReference>
<dbReference type="PANTHER" id="PTHR47711">
    <property type="entry name" value="PROTEIN PLASTID TRANSCRIPTIONALLY ACTIVE 16, CHLOROPLASTIC"/>
    <property type="match status" value="1"/>
</dbReference>
<dbReference type="InterPro" id="IPR016040">
    <property type="entry name" value="NAD(P)-bd_dom"/>
</dbReference>
<dbReference type="Pfam" id="PF13460">
    <property type="entry name" value="NAD_binding_10"/>
    <property type="match status" value="1"/>
</dbReference>
<dbReference type="AlphaFoldDB" id="A0AAV1IBX5"/>
<evidence type="ECO:0000313" key="4">
    <source>
        <dbReference type="Proteomes" id="UP001314263"/>
    </source>
</evidence>
<feature type="compositionally biased region" description="Acidic residues" evidence="1">
    <location>
        <begin position="213"/>
        <end position="222"/>
    </location>
</feature>
<accession>A0AAV1IBX5</accession>
<evidence type="ECO:0000259" key="2">
    <source>
        <dbReference type="Pfam" id="PF13460"/>
    </source>
</evidence>
<dbReference type="PANTHER" id="PTHR47711:SF2">
    <property type="entry name" value="PROTEIN PLASTID TRANSCRIPTIONALLY ACTIVE 16, CHLOROPLASTIC"/>
    <property type="match status" value="1"/>
</dbReference>
<protein>
    <recommendedName>
        <fullName evidence="2">NAD(P)-binding domain-containing protein</fullName>
    </recommendedName>
</protein>
<evidence type="ECO:0000256" key="1">
    <source>
        <dbReference type="SAM" id="MobiDB-lite"/>
    </source>
</evidence>
<evidence type="ECO:0000313" key="3">
    <source>
        <dbReference type="EMBL" id="CAK0784844.1"/>
    </source>
</evidence>
<gene>
    <name evidence="3" type="ORF">CVIRNUC_008049</name>
</gene>
<sequence length="473" mass="48063">MYIGAADIEDAQGLLDFAKRFELIRKEQSQKLSLREVDFSDEDDIAASLPGRGAKVVIALGDAAGGQRIDARVASRIVEAAQTAGASQLVLVSPSGGGGGGGLFGGFLGGGGSSSAVEQEVVNSGIQSIVLRVGATNVDDSLAAQSAIALGRQGSKPSGATITKSQVAQVVAQALQQADTDVAIEAWAIRDAESRDLAQLMAEVLPSAVIENAEEEDDEEDVPGPASALSTTVNGAAGSDGAQAAKGAAAGLFGRVKRTAQEVTGEEEPEEAPRAALGGLFGRAKKAAQETTGEADVGKRPGKALGALFGRTKRAAEEAIDEIESEPKPKLFAGLLGGTQKVTAKAEQGAKQAARQAASGGSRAARKAQSAAQQAAPSRSGLFGRAKPASAEPEKGKSALGSLLGGGKRAAKEAQKSGKQVQVSAQQAQKNVKQSAARIRGASRGAAPEEPEKKQNPLSWLGIGQDNVYADDD</sequence>
<comment type="caution">
    <text evidence="3">The sequence shown here is derived from an EMBL/GenBank/DDBJ whole genome shotgun (WGS) entry which is preliminary data.</text>
</comment>
<feature type="domain" description="NAD(P)-binding" evidence="2">
    <location>
        <begin position="27"/>
        <end position="177"/>
    </location>
</feature>
<dbReference type="Proteomes" id="UP001314263">
    <property type="component" value="Unassembled WGS sequence"/>
</dbReference>
<name>A0AAV1IBX5_9CHLO</name>
<dbReference type="EMBL" id="CAUYUE010000011">
    <property type="protein sequence ID" value="CAK0784844.1"/>
    <property type="molecule type" value="Genomic_DNA"/>
</dbReference>
<proteinExistence type="predicted"/>
<feature type="compositionally biased region" description="Low complexity" evidence="1">
    <location>
        <begin position="346"/>
        <end position="376"/>
    </location>
</feature>
<feature type="region of interest" description="Disordered" evidence="1">
    <location>
        <begin position="346"/>
        <end position="473"/>
    </location>
</feature>
<reference evidence="3 4" key="1">
    <citation type="submission" date="2023-10" db="EMBL/GenBank/DDBJ databases">
        <authorList>
            <person name="Maclean D."/>
            <person name="Macfadyen A."/>
        </authorList>
    </citation>
    <scope>NUCLEOTIDE SEQUENCE [LARGE SCALE GENOMIC DNA]</scope>
</reference>
<keyword evidence="4" id="KW-1185">Reference proteome</keyword>